<evidence type="ECO:0000256" key="1">
    <source>
        <dbReference type="SAM" id="MobiDB-lite"/>
    </source>
</evidence>
<organism evidence="3 4">
    <name type="scientific">Angustibacter aerolatus</name>
    <dbReference type="NCBI Taxonomy" id="1162965"/>
    <lineage>
        <taxon>Bacteria</taxon>
        <taxon>Bacillati</taxon>
        <taxon>Actinomycetota</taxon>
        <taxon>Actinomycetes</taxon>
        <taxon>Kineosporiales</taxon>
        <taxon>Kineosporiaceae</taxon>
    </lineage>
</organism>
<dbReference type="CDD" id="cd06587">
    <property type="entry name" value="VOC"/>
    <property type="match status" value="1"/>
</dbReference>
<dbReference type="Gene3D" id="3.10.180.10">
    <property type="entry name" value="2,3-Dihydroxybiphenyl 1,2-Dioxygenase, domain 1"/>
    <property type="match status" value="1"/>
</dbReference>
<evidence type="ECO:0000259" key="2">
    <source>
        <dbReference type="Pfam" id="PF18029"/>
    </source>
</evidence>
<reference evidence="4" key="1">
    <citation type="journal article" date="2019" name="Int. J. Syst. Evol. Microbiol.">
        <title>The Global Catalogue of Microorganisms (GCM) 10K type strain sequencing project: providing services to taxonomists for standard genome sequencing and annotation.</title>
        <authorList>
            <consortium name="The Broad Institute Genomics Platform"/>
            <consortium name="The Broad Institute Genome Sequencing Center for Infectious Disease"/>
            <person name="Wu L."/>
            <person name="Ma J."/>
        </authorList>
    </citation>
    <scope>NUCLEOTIDE SEQUENCE [LARGE SCALE GENOMIC DNA]</scope>
    <source>
        <strain evidence="4">NBRC 108730</strain>
    </source>
</reference>
<dbReference type="PANTHER" id="PTHR35908:SF1">
    <property type="entry name" value="CONSERVED PROTEIN"/>
    <property type="match status" value="1"/>
</dbReference>
<protein>
    <recommendedName>
        <fullName evidence="2">Glyoxalase-like domain-containing protein</fullName>
    </recommendedName>
</protein>
<feature type="domain" description="Glyoxalase-like" evidence="2">
    <location>
        <begin position="5"/>
        <end position="107"/>
    </location>
</feature>
<dbReference type="InterPro" id="IPR029068">
    <property type="entry name" value="Glyas_Bleomycin-R_OHBP_Dase"/>
</dbReference>
<dbReference type="EMBL" id="BSUZ01000001">
    <property type="protein sequence ID" value="GMA86276.1"/>
    <property type="molecule type" value="Genomic_DNA"/>
</dbReference>
<dbReference type="SUPFAM" id="SSF54593">
    <property type="entry name" value="Glyoxalase/Bleomycin resistance protein/Dihydroxybiphenyl dioxygenase"/>
    <property type="match status" value="1"/>
</dbReference>
<sequence length="112" mass="12285">MVHPALDPEVEAAFWHAASGWQRVEGREFPTLRSPDGGPCLEFLPTDEPPEGPRPRLHLDVRPLPGDPQAGEVERLVTLEAQPVDIGQGDVQWVVMTDPEGNAFCVLRTPDA</sequence>
<accession>A0ABQ6JDL6</accession>
<dbReference type="Proteomes" id="UP001157017">
    <property type="component" value="Unassembled WGS sequence"/>
</dbReference>
<gene>
    <name evidence="3" type="ORF">GCM10025868_15260</name>
</gene>
<proteinExistence type="predicted"/>
<evidence type="ECO:0000313" key="4">
    <source>
        <dbReference type="Proteomes" id="UP001157017"/>
    </source>
</evidence>
<evidence type="ECO:0000313" key="3">
    <source>
        <dbReference type="EMBL" id="GMA86276.1"/>
    </source>
</evidence>
<dbReference type="InterPro" id="IPR041581">
    <property type="entry name" value="Glyoxalase_6"/>
</dbReference>
<feature type="compositionally biased region" description="Basic and acidic residues" evidence="1">
    <location>
        <begin position="51"/>
        <end position="61"/>
    </location>
</feature>
<name>A0ABQ6JDL6_9ACTN</name>
<dbReference type="PANTHER" id="PTHR35908">
    <property type="entry name" value="HYPOTHETICAL FUSION PROTEIN"/>
    <property type="match status" value="1"/>
</dbReference>
<comment type="caution">
    <text evidence="3">The sequence shown here is derived from an EMBL/GenBank/DDBJ whole genome shotgun (WGS) entry which is preliminary data.</text>
</comment>
<dbReference type="Pfam" id="PF18029">
    <property type="entry name" value="Glyoxalase_6"/>
    <property type="match status" value="1"/>
</dbReference>
<feature type="region of interest" description="Disordered" evidence="1">
    <location>
        <begin position="46"/>
        <end position="69"/>
    </location>
</feature>
<keyword evidence="4" id="KW-1185">Reference proteome</keyword>